<proteinExistence type="predicted"/>
<dbReference type="AlphaFoldDB" id="A0A3A6R2J5"/>
<dbReference type="PANTHER" id="PTHR30093:SF7">
    <property type="entry name" value="MSHA MAJOR PILIN SUBUNIT MSHA"/>
    <property type="match status" value="1"/>
</dbReference>
<organism evidence="2 3">
    <name type="scientific">Vibrio sinensis</name>
    <dbReference type="NCBI Taxonomy" id="2302434"/>
    <lineage>
        <taxon>Bacteria</taxon>
        <taxon>Pseudomonadati</taxon>
        <taxon>Pseudomonadota</taxon>
        <taxon>Gammaproteobacteria</taxon>
        <taxon>Vibrionales</taxon>
        <taxon>Vibrionaceae</taxon>
        <taxon>Vibrio</taxon>
    </lineage>
</organism>
<dbReference type="SUPFAM" id="SSF54523">
    <property type="entry name" value="Pili subunits"/>
    <property type="match status" value="1"/>
</dbReference>
<dbReference type="OrthoDB" id="6386726at2"/>
<dbReference type="Pfam" id="PF07963">
    <property type="entry name" value="N_methyl"/>
    <property type="match status" value="1"/>
</dbReference>
<evidence type="ECO:0000313" key="2">
    <source>
        <dbReference type="EMBL" id="RJX75564.1"/>
    </source>
</evidence>
<dbReference type="InterPro" id="IPR045584">
    <property type="entry name" value="Pilin-like"/>
</dbReference>
<comment type="caution">
    <text evidence="2">The sequence shown here is derived from an EMBL/GenBank/DDBJ whole genome shotgun (WGS) entry which is preliminary data.</text>
</comment>
<dbReference type="Gene3D" id="3.30.700.10">
    <property type="entry name" value="Glycoprotein, Type 4 Pilin"/>
    <property type="match status" value="1"/>
</dbReference>
<dbReference type="InterPro" id="IPR012902">
    <property type="entry name" value="N_methyl_site"/>
</dbReference>
<sequence>MKNRGFTLIELVVVIVIIGILAVIAVPKFLNLTTDSHIAVVKNTGASFKAGVDLAHSKVIAAHGGGPATNVPVYGDGLEHQLDFNQWGYPAQQWHLEEDSPKLDNKEDCMSLWNAMLVEPPTVSESSDVNESDYRVEYIYDDQCRFYYNALPELSIYYNSVNGDVTVDSDPNS</sequence>
<reference evidence="2 3" key="1">
    <citation type="submission" date="2018-08" db="EMBL/GenBank/DDBJ databases">
        <title>Vibrio isolated from the Eastern China Marginal Seas.</title>
        <authorList>
            <person name="Li Y."/>
        </authorList>
    </citation>
    <scope>NUCLEOTIDE SEQUENCE [LARGE SCALE GENOMIC DNA]</scope>
    <source>
        <strain evidence="2 3">BEI233</strain>
    </source>
</reference>
<accession>A0A3A6R2J5</accession>
<dbReference type="PANTHER" id="PTHR30093">
    <property type="entry name" value="GENERAL SECRETION PATHWAY PROTEIN G"/>
    <property type="match status" value="1"/>
</dbReference>
<keyword evidence="1" id="KW-1133">Transmembrane helix</keyword>
<dbReference type="RefSeq" id="WP_120029320.1">
    <property type="nucleotide sequence ID" value="NZ_QVMU01000001.1"/>
</dbReference>
<evidence type="ECO:0000313" key="3">
    <source>
        <dbReference type="Proteomes" id="UP000273252"/>
    </source>
</evidence>
<evidence type="ECO:0000256" key="1">
    <source>
        <dbReference type="SAM" id="Phobius"/>
    </source>
</evidence>
<gene>
    <name evidence="2" type="ORF">DZ860_02495</name>
</gene>
<keyword evidence="1" id="KW-0812">Transmembrane</keyword>
<feature type="transmembrane region" description="Helical" evidence="1">
    <location>
        <begin position="6"/>
        <end position="26"/>
    </location>
</feature>
<dbReference type="PROSITE" id="PS00409">
    <property type="entry name" value="PROKAR_NTER_METHYL"/>
    <property type="match status" value="1"/>
</dbReference>
<dbReference type="EMBL" id="QVMU01000001">
    <property type="protein sequence ID" value="RJX75564.1"/>
    <property type="molecule type" value="Genomic_DNA"/>
</dbReference>
<dbReference type="Proteomes" id="UP000273252">
    <property type="component" value="Unassembled WGS sequence"/>
</dbReference>
<keyword evidence="1" id="KW-0472">Membrane</keyword>
<keyword evidence="3" id="KW-1185">Reference proteome</keyword>
<dbReference type="NCBIfam" id="TIGR02532">
    <property type="entry name" value="IV_pilin_GFxxxE"/>
    <property type="match status" value="1"/>
</dbReference>
<protein>
    <submittedName>
        <fullName evidence="2">Prepilin-type N-terminal cleavage/methylation domain-containing protein</fullName>
    </submittedName>
</protein>
<name>A0A3A6R2J5_9VIBR</name>